<organism evidence="3 4">
    <name type="scientific">Clavelina lepadiformis</name>
    <name type="common">Light-bulb sea squirt</name>
    <name type="synonym">Ascidia lepadiformis</name>
    <dbReference type="NCBI Taxonomy" id="159417"/>
    <lineage>
        <taxon>Eukaryota</taxon>
        <taxon>Metazoa</taxon>
        <taxon>Chordata</taxon>
        <taxon>Tunicata</taxon>
        <taxon>Ascidiacea</taxon>
        <taxon>Aplousobranchia</taxon>
        <taxon>Clavelinidae</taxon>
        <taxon>Clavelina</taxon>
    </lineage>
</organism>
<name>A0ABP0GHX0_CLALP</name>
<gene>
    <name evidence="3" type="ORF">CVLEPA_LOCUS23175</name>
</gene>
<dbReference type="SUPFAM" id="SSF55753">
    <property type="entry name" value="Actin depolymerizing proteins"/>
    <property type="match status" value="1"/>
</dbReference>
<dbReference type="EMBL" id="CAWYQH010000119">
    <property type="protein sequence ID" value="CAK8690573.1"/>
    <property type="molecule type" value="Genomic_DNA"/>
</dbReference>
<protein>
    <recommendedName>
        <fullName evidence="2">ADF-H domain-containing protein</fullName>
    </recommendedName>
</protein>
<dbReference type="PANTHER" id="PTHR10829:SF25">
    <property type="entry name" value="DREBRIN-LIKE PROTEIN"/>
    <property type="match status" value="1"/>
</dbReference>
<dbReference type="SMART" id="SM00102">
    <property type="entry name" value="ADF"/>
    <property type="match status" value="1"/>
</dbReference>
<reference evidence="3 4" key="1">
    <citation type="submission" date="2024-02" db="EMBL/GenBank/DDBJ databases">
        <authorList>
            <person name="Daric V."/>
            <person name="Darras S."/>
        </authorList>
    </citation>
    <scope>NUCLEOTIDE SEQUENCE [LARGE SCALE GENOMIC DNA]</scope>
</reference>
<dbReference type="Pfam" id="PF00241">
    <property type="entry name" value="Cofilin_ADF"/>
    <property type="match status" value="1"/>
</dbReference>
<evidence type="ECO:0000313" key="4">
    <source>
        <dbReference type="Proteomes" id="UP001642483"/>
    </source>
</evidence>
<dbReference type="Proteomes" id="UP001642483">
    <property type="component" value="Unassembled WGS sequence"/>
</dbReference>
<accession>A0ABP0GHX0</accession>
<dbReference type="InterPro" id="IPR002108">
    <property type="entry name" value="ADF-H"/>
</dbReference>
<keyword evidence="4" id="KW-1185">Reference proteome</keyword>
<proteinExistence type="predicted"/>
<feature type="region of interest" description="Disordered" evidence="1">
    <location>
        <begin position="180"/>
        <end position="215"/>
    </location>
</feature>
<dbReference type="InterPro" id="IPR029006">
    <property type="entry name" value="ADF-H/Gelsolin-like_dom_sf"/>
</dbReference>
<dbReference type="CDD" id="cd11281">
    <property type="entry name" value="ADF_drebrin_like"/>
    <property type="match status" value="1"/>
</dbReference>
<dbReference type="PANTHER" id="PTHR10829">
    <property type="entry name" value="CORTACTIN AND DREBRIN"/>
    <property type="match status" value="1"/>
</dbReference>
<comment type="caution">
    <text evidence="3">The sequence shown here is derived from an EMBL/GenBank/DDBJ whole genome shotgun (WGS) entry which is preliminary data.</text>
</comment>
<dbReference type="PROSITE" id="PS51263">
    <property type="entry name" value="ADF_H"/>
    <property type="match status" value="1"/>
</dbReference>
<feature type="domain" description="ADF-H" evidence="2">
    <location>
        <begin position="1"/>
        <end position="133"/>
    </location>
</feature>
<sequence length="340" mass="39574">MSVNFFKHKEKLVDAYNDVLNDKSDTDWALFTYEGNNNDIKVQATGDEGLEELEGEFNNGKIMYAFVRIDDPNTNMKKYILIVWQGDGVPATRKGACANHVKDVNRFFKGSHMTLYARNDDDITPEEIMRQVRKSTSNFSFVAPKEDHSASTPVGSVYKRTNAEQEIKSSRNEKFWLKVQQEEDTRRSEEKKKEAQKRRQEAVEVKERETKSEENRKNIVAAREREISEKMKAQKLADDNASRRMEEKKRWVRKKTCFEFISNPFCDEGSCFSSLYANTSLLFQEAQEREQEAALQDIRRARRTQSIEHAQVVLFMSWYISCYVLNFISQPNLCMLCGLA</sequence>
<dbReference type="Gene3D" id="3.40.20.10">
    <property type="entry name" value="Severin"/>
    <property type="match status" value="1"/>
</dbReference>
<evidence type="ECO:0000259" key="2">
    <source>
        <dbReference type="PROSITE" id="PS51263"/>
    </source>
</evidence>
<evidence type="ECO:0000256" key="1">
    <source>
        <dbReference type="SAM" id="MobiDB-lite"/>
    </source>
</evidence>
<evidence type="ECO:0000313" key="3">
    <source>
        <dbReference type="EMBL" id="CAK8690573.1"/>
    </source>
</evidence>